<sequence length="361" mass="39595">MAKSTSLYSSWLTGLLVFLAAIAPLTSAATPTYTTSASRSSGTATPIGGANSKRIVQYCGTLYAPSSLNKVHIADTVNSTRPVYVTDVIYGTWSMQQNKTMTISFNDTNVSPNLPRHAWAWSEMKTVQRAGVSVSMGLRGGFTYFNDNSTFEGYYGALRSTLQKYKFDGIDLDIEDYGEGRPNPITLEAVIRLIQRLRKDFGRDFVITLAPVSTAMAGSGGNMSKFSYTELEKRAGKDISWYNVQFYYLPDELESTDTVDAAMQHGWQPQRIVIGMVTEPDFGQDVWVELPKVAKTLRTVFAKYPALKGVDGFDYYDQKPGGYPAPWEWPAWAAQQISAVGGNGTGSASPSSGARKLVFKA</sequence>
<accession>A0ACC0CZC9</accession>
<evidence type="ECO:0000313" key="1">
    <source>
        <dbReference type="EMBL" id="KAI6085786.1"/>
    </source>
</evidence>
<evidence type="ECO:0000313" key="2">
    <source>
        <dbReference type="Proteomes" id="UP001497680"/>
    </source>
</evidence>
<keyword evidence="1" id="KW-0378">Hydrolase</keyword>
<keyword evidence="2" id="KW-1185">Reference proteome</keyword>
<comment type="caution">
    <text evidence="1">The sequence shown here is derived from an EMBL/GenBank/DDBJ whole genome shotgun (WGS) entry which is preliminary data.</text>
</comment>
<gene>
    <name evidence="1" type="ORF">F4821DRAFT_260697</name>
</gene>
<name>A0ACC0CZC9_9PEZI</name>
<reference evidence="1 2" key="1">
    <citation type="journal article" date="2022" name="New Phytol.">
        <title>Ecological generalism drives hyperdiversity of secondary metabolite gene clusters in xylarialean endophytes.</title>
        <authorList>
            <person name="Franco M.E.E."/>
            <person name="Wisecaver J.H."/>
            <person name="Arnold A.E."/>
            <person name="Ju Y.M."/>
            <person name="Slot J.C."/>
            <person name="Ahrendt S."/>
            <person name="Moore L.P."/>
            <person name="Eastman K.E."/>
            <person name="Scott K."/>
            <person name="Konkel Z."/>
            <person name="Mondo S.J."/>
            <person name="Kuo A."/>
            <person name="Hayes R.D."/>
            <person name="Haridas S."/>
            <person name="Andreopoulos B."/>
            <person name="Riley R."/>
            <person name="LaButti K."/>
            <person name="Pangilinan J."/>
            <person name="Lipzen A."/>
            <person name="Amirebrahimi M."/>
            <person name="Yan J."/>
            <person name="Adam C."/>
            <person name="Keymanesh K."/>
            <person name="Ng V."/>
            <person name="Louie K."/>
            <person name="Northen T."/>
            <person name="Drula E."/>
            <person name="Henrissat B."/>
            <person name="Hsieh H.M."/>
            <person name="Youens-Clark K."/>
            <person name="Lutzoni F."/>
            <person name="Miadlikowska J."/>
            <person name="Eastwood D.C."/>
            <person name="Hamelin R.C."/>
            <person name="Grigoriev I.V."/>
            <person name="U'Ren J.M."/>
        </authorList>
    </citation>
    <scope>NUCLEOTIDE SEQUENCE [LARGE SCALE GENOMIC DNA]</scope>
    <source>
        <strain evidence="1 2">ER1909</strain>
    </source>
</reference>
<organism evidence="1 2">
    <name type="scientific">Hypoxylon rubiginosum</name>
    <dbReference type="NCBI Taxonomy" id="110542"/>
    <lineage>
        <taxon>Eukaryota</taxon>
        <taxon>Fungi</taxon>
        <taxon>Dikarya</taxon>
        <taxon>Ascomycota</taxon>
        <taxon>Pezizomycotina</taxon>
        <taxon>Sordariomycetes</taxon>
        <taxon>Xylariomycetidae</taxon>
        <taxon>Xylariales</taxon>
        <taxon>Hypoxylaceae</taxon>
        <taxon>Hypoxylon</taxon>
    </lineage>
</organism>
<proteinExistence type="predicted"/>
<dbReference type="Proteomes" id="UP001497680">
    <property type="component" value="Unassembled WGS sequence"/>
</dbReference>
<dbReference type="EMBL" id="MU394322">
    <property type="protein sequence ID" value="KAI6085786.1"/>
    <property type="molecule type" value="Genomic_DNA"/>
</dbReference>
<protein>
    <submittedName>
        <fullName evidence="1">Glycoside hydrolase</fullName>
    </submittedName>
</protein>